<protein>
    <recommendedName>
        <fullName evidence="3">Anti-sigma K factor RskA C-terminal domain-containing protein</fullName>
    </recommendedName>
</protein>
<feature type="non-terminal residue" evidence="4">
    <location>
        <position position="249"/>
    </location>
</feature>
<sequence length="249" mass="26237">KSPATETPEPEPASDTTPATAEEPSKIPPPEVLLGAALRDELDAGATGAPVSNGTAPDLAVDPEDVIPLAGTGRALVLRPEREEDEAVRRLVRSVQRWRSLAAGLAAFAVALAGITVTTAVAPDLLPDQLRPRPPAEPVREVVRTVEVPGPSPGRFVAVLQAPATTPAFLVTLEPDHKSLMVRRVAPEQEGDKRYELWLVSDRLPAPRSLGLLGTAEFTIVPAIAEFSPEIVESAAYAVSLEEPTGSPV</sequence>
<feature type="transmembrane region" description="Helical" evidence="2">
    <location>
        <begin position="100"/>
        <end position="122"/>
    </location>
</feature>
<evidence type="ECO:0000256" key="2">
    <source>
        <dbReference type="SAM" id="Phobius"/>
    </source>
</evidence>
<feature type="region of interest" description="Disordered" evidence="1">
    <location>
        <begin position="1"/>
        <end position="62"/>
    </location>
</feature>
<feature type="domain" description="Anti-sigma K factor RskA C-terminal" evidence="3">
    <location>
        <begin position="106"/>
        <end position="248"/>
    </location>
</feature>
<keyword evidence="5" id="KW-1185">Reference proteome</keyword>
<dbReference type="Pfam" id="PF10099">
    <property type="entry name" value="RskA_C"/>
    <property type="match status" value="1"/>
</dbReference>
<dbReference type="Proteomes" id="UP000249130">
    <property type="component" value="Unassembled WGS sequence"/>
</dbReference>
<proteinExistence type="predicted"/>
<feature type="compositionally biased region" description="Low complexity" evidence="1">
    <location>
        <begin position="1"/>
        <end position="22"/>
    </location>
</feature>
<organism evidence="4 5">
    <name type="scientific">Rhodoplanes roseus</name>
    <dbReference type="NCBI Taxonomy" id="29409"/>
    <lineage>
        <taxon>Bacteria</taxon>
        <taxon>Pseudomonadati</taxon>
        <taxon>Pseudomonadota</taxon>
        <taxon>Alphaproteobacteria</taxon>
        <taxon>Hyphomicrobiales</taxon>
        <taxon>Nitrobacteraceae</taxon>
        <taxon>Rhodoplanes</taxon>
    </lineage>
</organism>
<dbReference type="RefSeq" id="WP_111423707.1">
    <property type="nucleotide sequence ID" value="NZ_NPEX01000623.1"/>
</dbReference>
<comment type="caution">
    <text evidence="4">The sequence shown here is derived from an EMBL/GenBank/DDBJ whole genome shotgun (WGS) entry which is preliminary data.</text>
</comment>
<reference evidence="4 5" key="1">
    <citation type="submission" date="2017-07" db="EMBL/GenBank/DDBJ databases">
        <title>Draft Genome Sequences of Select Purple Nonsulfur Bacteria.</title>
        <authorList>
            <person name="Lasarre B."/>
            <person name="Mckinlay J.B."/>
        </authorList>
    </citation>
    <scope>NUCLEOTIDE SEQUENCE [LARGE SCALE GENOMIC DNA]</scope>
    <source>
        <strain evidence="4 5">DSM 5909</strain>
    </source>
</reference>
<dbReference type="OrthoDB" id="9816387at2"/>
<gene>
    <name evidence="4" type="ORF">CH341_31395</name>
</gene>
<evidence type="ECO:0000259" key="3">
    <source>
        <dbReference type="Pfam" id="PF10099"/>
    </source>
</evidence>
<dbReference type="GO" id="GO:0005886">
    <property type="term" value="C:plasma membrane"/>
    <property type="evidence" value="ECO:0007669"/>
    <property type="project" value="InterPro"/>
</dbReference>
<dbReference type="EMBL" id="NPEX01000623">
    <property type="protein sequence ID" value="RAI34419.1"/>
    <property type="molecule type" value="Genomic_DNA"/>
</dbReference>
<evidence type="ECO:0000313" key="4">
    <source>
        <dbReference type="EMBL" id="RAI34419.1"/>
    </source>
</evidence>
<feature type="non-terminal residue" evidence="4">
    <location>
        <position position="1"/>
    </location>
</feature>
<evidence type="ECO:0000313" key="5">
    <source>
        <dbReference type="Proteomes" id="UP000249130"/>
    </source>
</evidence>
<accession>A0A327K6U4</accession>
<name>A0A327K6U4_9BRAD</name>
<keyword evidence="2" id="KW-0812">Transmembrane</keyword>
<evidence type="ECO:0000256" key="1">
    <source>
        <dbReference type="SAM" id="MobiDB-lite"/>
    </source>
</evidence>
<keyword evidence="2" id="KW-0472">Membrane</keyword>
<dbReference type="InterPro" id="IPR018764">
    <property type="entry name" value="RskA_C"/>
</dbReference>
<keyword evidence="2" id="KW-1133">Transmembrane helix</keyword>
<dbReference type="AlphaFoldDB" id="A0A327K6U4"/>